<keyword evidence="3" id="KW-0378">Hydrolase</keyword>
<keyword evidence="1" id="KW-0175">Coiled coil</keyword>
<dbReference type="OMA" id="EFMQIEI"/>
<dbReference type="GeneID" id="14903198"/>
<dbReference type="RefSeq" id="XP_004024031.1">
    <property type="nucleotide sequence ID" value="XM_004023982.1"/>
</dbReference>
<feature type="region of interest" description="Disordered" evidence="2">
    <location>
        <begin position="181"/>
        <end position="200"/>
    </location>
</feature>
<accession>G0R5X0</accession>
<name>G0R5X0_ICHMU</name>
<evidence type="ECO:0000256" key="2">
    <source>
        <dbReference type="SAM" id="MobiDB-lite"/>
    </source>
</evidence>
<reference evidence="3 4" key="1">
    <citation type="submission" date="2011-07" db="EMBL/GenBank/DDBJ databases">
        <authorList>
            <person name="Coyne R."/>
            <person name="Brami D."/>
            <person name="Johnson J."/>
            <person name="Hostetler J."/>
            <person name="Hannick L."/>
            <person name="Clark T."/>
            <person name="Cassidy-Hanley D."/>
            <person name="Inman J."/>
        </authorList>
    </citation>
    <scope>NUCLEOTIDE SEQUENCE [LARGE SCALE GENOMIC DNA]</scope>
    <source>
        <strain evidence="3 4">G5</strain>
    </source>
</reference>
<organism evidence="3 4">
    <name type="scientific">Ichthyophthirius multifiliis</name>
    <name type="common">White spot disease agent</name>
    <name type="synonym">Ich</name>
    <dbReference type="NCBI Taxonomy" id="5932"/>
    <lineage>
        <taxon>Eukaryota</taxon>
        <taxon>Sar</taxon>
        <taxon>Alveolata</taxon>
        <taxon>Ciliophora</taxon>
        <taxon>Intramacronucleata</taxon>
        <taxon>Oligohymenophorea</taxon>
        <taxon>Hymenostomatida</taxon>
        <taxon>Ophryoglenina</taxon>
        <taxon>Ichthyophthirius</taxon>
    </lineage>
</organism>
<dbReference type="OrthoDB" id="308923at2759"/>
<dbReference type="Pfam" id="PF03357">
    <property type="entry name" value="Snf7"/>
    <property type="match status" value="1"/>
</dbReference>
<feature type="coiled-coil region" evidence="1">
    <location>
        <begin position="114"/>
        <end position="164"/>
    </location>
</feature>
<dbReference type="Proteomes" id="UP000008983">
    <property type="component" value="Unassembled WGS sequence"/>
</dbReference>
<dbReference type="eggNOG" id="ENOG502T2G5">
    <property type="taxonomic scope" value="Eukaryota"/>
</dbReference>
<dbReference type="InterPro" id="IPR005024">
    <property type="entry name" value="Snf7_fam"/>
</dbReference>
<dbReference type="InParanoid" id="G0R5X0"/>
<evidence type="ECO:0000313" key="4">
    <source>
        <dbReference type="Proteomes" id="UP000008983"/>
    </source>
</evidence>
<dbReference type="AlphaFoldDB" id="G0R5X0"/>
<dbReference type="STRING" id="857967.G0R5X0"/>
<proteinExistence type="predicted"/>
<dbReference type="EMBL" id="GL984387">
    <property type="protein sequence ID" value="EGR27147.1"/>
    <property type="molecule type" value="Genomic_DNA"/>
</dbReference>
<sequence length="200" mass="23678">MDQMSEEDRAVIDLKKVKDNLFERQKQIEQNMQQAQEQAKEFLKQKQQIRAKYALQRKKLYDNYLDNILQQDHIINKTIMQLKQTFDQKQFAETLKNASQLMKDINKSIDIDAIQEAGENLKELEINNQKFNELYQQYVGDEGDQEIQNDINQMEAELIKFQVENIPKANVNNNKVQENQQNIQNKQQNDNIDDQLAMLA</sequence>
<dbReference type="GO" id="GO:0007034">
    <property type="term" value="P:vacuolar transport"/>
    <property type="evidence" value="ECO:0007669"/>
    <property type="project" value="InterPro"/>
</dbReference>
<evidence type="ECO:0000313" key="3">
    <source>
        <dbReference type="EMBL" id="EGR27147.1"/>
    </source>
</evidence>
<dbReference type="EC" id="3.1.27.9" evidence="3"/>
<gene>
    <name evidence="3" type="ORF">IMG5_201720</name>
</gene>
<protein>
    <submittedName>
        <fullName evidence="3">Snf7 family protein, putative</fullName>
        <ecNumber evidence="3">3.1.27.9</ecNumber>
    </submittedName>
</protein>
<evidence type="ECO:0000256" key="1">
    <source>
        <dbReference type="SAM" id="Coils"/>
    </source>
</evidence>
<dbReference type="Gene3D" id="6.10.140.1230">
    <property type="match status" value="1"/>
</dbReference>
<feature type="compositionally biased region" description="Low complexity" evidence="2">
    <location>
        <begin position="181"/>
        <end position="190"/>
    </location>
</feature>
<keyword evidence="4" id="KW-1185">Reference proteome</keyword>
<dbReference type="GO" id="GO:0016787">
    <property type="term" value="F:hydrolase activity"/>
    <property type="evidence" value="ECO:0007669"/>
    <property type="project" value="UniProtKB-KW"/>
</dbReference>
<feature type="coiled-coil region" evidence="1">
    <location>
        <begin position="18"/>
        <end position="52"/>
    </location>
</feature>